<dbReference type="VEuPathDB" id="FungiDB:TEQG_02481"/>
<dbReference type="eggNOG" id="ENOG502RPRN">
    <property type="taxonomic scope" value="Eukaryota"/>
</dbReference>
<accession>F2PNH7</accession>
<sequence>MALTLNNDATKHLQTLGKWFQTAKISLEKENLWYCVDPKRIEKWKPFLECLDLYKEGNGFALWRVSGSLTIGPDPGYYGLFFPISAAVDISGFRVNPGEYIKFTKPQLIDAKLDFLTALIPEKTV</sequence>
<evidence type="ECO:0000313" key="1">
    <source>
        <dbReference type="EMBL" id="EGE03445.1"/>
    </source>
</evidence>
<dbReference type="AlphaFoldDB" id="F2PNH7"/>
<dbReference type="Proteomes" id="UP000009169">
    <property type="component" value="Unassembled WGS sequence"/>
</dbReference>
<dbReference type="HOGENOM" id="CLU_146819_0_0_1"/>
<reference evidence="2" key="1">
    <citation type="journal article" date="2012" name="MBio">
        <title>Comparative genome analysis of Trichophyton rubrum and related dermatophytes reveals candidate genes involved in infection.</title>
        <authorList>
            <person name="Martinez D.A."/>
            <person name="Oliver B.G."/>
            <person name="Graeser Y."/>
            <person name="Goldberg J.M."/>
            <person name="Li W."/>
            <person name="Martinez-Rossi N.M."/>
            <person name="Monod M."/>
            <person name="Shelest E."/>
            <person name="Barton R.C."/>
            <person name="Birch E."/>
            <person name="Brakhage A.A."/>
            <person name="Chen Z."/>
            <person name="Gurr S.J."/>
            <person name="Heiman D."/>
            <person name="Heitman J."/>
            <person name="Kosti I."/>
            <person name="Rossi A."/>
            <person name="Saif S."/>
            <person name="Samalova M."/>
            <person name="Saunders C.W."/>
            <person name="Shea T."/>
            <person name="Summerbell R.C."/>
            <person name="Xu J."/>
            <person name="Young S."/>
            <person name="Zeng Q."/>
            <person name="Birren B.W."/>
            <person name="Cuomo C.A."/>
            <person name="White T.C."/>
        </authorList>
    </citation>
    <scope>NUCLEOTIDE SEQUENCE [LARGE SCALE GENOMIC DNA]</scope>
    <source>
        <strain evidence="2">ATCC MYA-4606 / CBS 127.97</strain>
    </source>
</reference>
<dbReference type="EMBL" id="DS995727">
    <property type="protein sequence ID" value="EGE03445.1"/>
    <property type="molecule type" value="Genomic_DNA"/>
</dbReference>
<gene>
    <name evidence="1" type="ORF">TEQG_02481</name>
</gene>
<protein>
    <submittedName>
        <fullName evidence="1">Uncharacterized protein</fullName>
    </submittedName>
</protein>
<name>F2PNH7_TRIEC</name>
<evidence type="ECO:0000313" key="2">
    <source>
        <dbReference type="Proteomes" id="UP000009169"/>
    </source>
</evidence>
<organism evidence="1 2">
    <name type="scientific">Trichophyton equinum (strain ATCC MYA-4606 / CBS 127.97)</name>
    <name type="common">Horse ringworm fungus</name>
    <dbReference type="NCBI Taxonomy" id="559882"/>
    <lineage>
        <taxon>Eukaryota</taxon>
        <taxon>Fungi</taxon>
        <taxon>Dikarya</taxon>
        <taxon>Ascomycota</taxon>
        <taxon>Pezizomycotina</taxon>
        <taxon>Eurotiomycetes</taxon>
        <taxon>Eurotiomycetidae</taxon>
        <taxon>Onygenales</taxon>
        <taxon>Arthrodermataceae</taxon>
        <taxon>Trichophyton</taxon>
    </lineage>
</organism>
<proteinExistence type="predicted"/>
<keyword evidence="2" id="KW-1185">Reference proteome</keyword>